<sequence length="238" mass="27005">MKQALNRPIARNPRHHKQWQHLGLFALLFSAFNALMLPLAQGETLQGGIEEQVQLPYINLQAMVPQLDHDGLSFKENCIEFDPSKLYLQKQNGRFYIFGSVGEKPTWLLDFGDKGEAAEQALMTIKGYGFNKYCRCGKSNSMKYFLINNQAPQGIPESLLKEMKVPEDSLPVYIGEVKAEKVQNSWKVVQGQSGEEWMLDFGSDESAARQAVEIIKHYGFSKQVFIGRPGAPLQFFRK</sequence>
<gene>
    <name evidence="1" type="ORF">J0M35_20655</name>
</gene>
<dbReference type="EMBL" id="JAFLCK010000054">
    <property type="protein sequence ID" value="MBN8662791.1"/>
    <property type="molecule type" value="Genomic_DNA"/>
</dbReference>
<evidence type="ECO:0000313" key="2">
    <source>
        <dbReference type="Proteomes" id="UP000664277"/>
    </source>
</evidence>
<comment type="caution">
    <text evidence="1">The sequence shown here is derived from an EMBL/GenBank/DDBJ whole genome shotgun (WGS) entry which is preliminary data.</text>
</comment>
<proteinExistence type="predicted"/>
<organism evidence="1 2">
    <name type="scientific">Candidatus Obscuribacter phosphatis</name>
    <dbReference type="NCBI Taxonomy" id="1906157"/>
    <lineage>
        <taxon>Bacteria</taxon>
        <taxon>Bacillati</taxon>
        <taxon>Candidatus Melainabacteria</taxon>
        <taxon>Candidatus Obscuribacterales</taxon>
        <taxon>Candidatus Obscuribacteraceae</taxon>
        <taxon>Candidatus Obscuribacter</taxon>
    </lineage>
</organism>
<accession>A0A8J7PAY2</accession>
<protein>
    <submittedName>
        <fullName evidence="1">Uncharacterized protein</fullName>
    </submittedName>
</protein>
<evidence type="ECO:0000313" key="1">
    <source>
        <dbReference type="EMBL" id="MBN8662791.1"/>
    </source>
</evidence>
<dbReference type="AlphaFoldDB" id="A0A8J7PAY2"/>
<reference evidence="1" key="1">
    <citation type="submission" date="2021-02" db="EMBL/GenBank/DDBJ databases">
        <title>Genome-Resolved Metagenomics of a Microbial Community Performing Photosynthetic Biological Nutrient Removal.</title>
        <authorList>
            <person name="Mcdaniel E.A."/>
        </authorList>
    </citation>
    <scope>NUCLEOTIDE SEQUENCE</scope>
    <source>
        <strain evidence="1">UWPOB_OBS1</strain>
    </source>
</reference>
<name>A0A8J7PAY2_9BACT</name>
<dbReference type="Proteomes" id="UP000664277">
    <property type="component" value="Unassembled WGS sequence"/>
</dbReference>